<keyword evidence="8" id="KW-1185">Reference proteome</keyword>
<protein>
    <submittedName>
        <fullName evidence="7">Sulfur oxidation c-type cytochrome SoxX</fullName>
    </submittedName>
</protein>
<dbReference type="PROSITE" id="PS51007">
    <property type="entry name" value="CYTC"/>
    <property type="match status" value="1"/>
</dbReference>
<dbReference type="Pfam" id="PF00034">
    <property type="entry name" value="Cytochrom_C"/>
    <property type="match status" value="1"/>
</dbReference>
<organism evidence="7 8">
    <name type="scientific">Acidihalobacter aeolianus</name>
    <dbReference type="NCBI Taxonomy" id="2792603"/>
    <lineage>
        <taxon>Bacteria</taxon>
        <taxon>Pseudomonadati</taxon>
        <taxon>Pseudomonadota</taxon>
        <taxon>Gammaproteobacteria</taxon>
        <taxon>Chromatiales</taxon>
        <taxon>Ectothiorhodospiraceae</taxon>
        <taxon>Acidihalobacter</taxon>
    </lineage>
</organism>
<evidence type="ECO:0000259" key="6">
    <source>
        <dbReference type="PROSITE" id="PS51007"/>
    </source>
</evidence>
<proteinExistence type="predicted"/>
<keyword evidence="3 4" id="KW-0408">Iron</keyword>
<feature type="domain" description="Cytochrome c" evidence="6">
    <location>
        <begin position="30"/>
        <end position="119"/>
    </location>
</feature>
<dbReference type="GO" id="GO:0020037">
    <property type="term" value="F:heme binding"/>
    <property type="evidence" value="ECO:0007669"/>
    <property type="project" value="InterPro"/>
</dbReference>
<dbReference type="InterPro" id="IPR036909">
    <property type="entry name" value="Cyt_c-like_dom_sf"/>
</dbReference>
<gene>
    <name evidence="7" type="ORF">BJI67_04040</name>
</gene>
<sequence>MFSNMVSVAALLGCLGTIPGIAHASEPTAADIAAGKALAFNRAEGNCLACHQIKGANMPGDIGPPLVAMKHRFPDREKLFAQIWDPRHRNPNTTMPPFGANHILTKAQINKIVDFLYTL</sequence>
<dbReference type="SUPFAM" id="SSF46626">
    <property type="entry name" value="Cytochrome c"/>
    <property type="match status" value="1"/>
</dbReference>
<feature type="signal peptide" evidence="5">
    <location>
        <begin position="1"/>
        <end position="24"/>
    </location>
</feature>
<name>A0A1D8K5Z0_9GAMM</name>
<dbReference type="Gene3D" id="1.10.760.10">
    <property type="entry name" value="Cytochrome c-like domain"/>
    <property type="match status" value="1"/>
</dbReference>
<dbReference type="EMBL" id="CP017448">
    <property type="protein sequence ID" value="AOV16350.1"/>
    <property type="molecule type" value="Genomic_DNA"/>
</dbReference>
<keyword evidence="2 4" id="KW-0479">Metal-binding</keyword>
<dbReference type="NCBIfam" id="TIGR04485">
    <property type="entry name" value="thiosulf_SoxX"/>
    <property type="match status" value="1"/>
</dbReference>
<evidence type="ECO:0000313" key="7">
    <source>
        <dbReference type="EMBL" id="AOV16350.1"/>
    </source>
</evidence>
<dbReference type="GO" id="GO:0046872">
    <property type="term" value="F:metal ion binding"/>
    <property type="evidence" value="ECO:0007669"/>
    <property type="project" value="UniProtKB-KW"/>
</dbReference>
<evidence type="ECO:0000256" key="4">
    <source>
        <dbReference type="PROSITE-ProRule" id="PRU00433"/>
    </source>
</evidence>
<evidence type="ECO:0000256" key="2">
    <source>
        <dbReference type="ARBA" id="ARBA00022723"/>
    </source>
</evidence>
<feature type="chain" id="PRO_5009109803" evidence="5">
    <location>
        <begin position="25"/>
        <end position="119"/>
    </location>
</feature>
<dbReference type="KEGG" id="aaeo:BJI67_04040"/>
<dbReference type="GO" id="GO:0009055">
    <property type="term" value="F:electron transfer activity"/>
    <property type="evidence" value="ECO:0007669"/>
    <property type="project" value="InterPro"/>
</dbReference>
<dbReference type="InterPro" id="IPR009056">
    <property type="entry name" value="Cyt_c-like_dom"/>
</dbReference>
<dbReference type="InterPro" id="IPR030999">
    <property type="entry name" value="Thiosulf_SoxX"/>
</dbReference>
<keyword evidence="1 4" id="KW-0349">Heme</keyword>
<evidence type="ECO:0000256" key="3">
    <source>
        <dbReference type="ARBA" id="ARBA00023004"/>
    </source>
</evidence>
<evidence type="ECO:0000256" key="1">
    <source>
        <dbReference type="ARBA" id="ARBA00022617"/>
    </source>
</evidence>
<keyword evidence="5" id="KW-0732">Signal</keyword>
<evidence type="ECO:0000256" key="5">
    <source>
        <dbReference type="SAM" id="SignalP"/>
    </source>
</evidence>
<accession>A0A1D8K5Z0</accession>
<evidence type="ECO:0000313" key="8">
    <source>
        <dbReference type="Proteomes" id="UP000095342"/>
    </source>
</evidence>
<reference evidence="7 8" key="1">
    <citation type="submission" date="2016-09" db="EMBL/GenBank/DDBJ databases">
        <title>Acidihalobacter prosperus V6 (DSM14174).</title>
        <authorList>
            <person name="Khaleque H.N."/>
            <person name="Ramsay J.P."/>
            <person name="Murphy R.J.T."/>
            <person name="Kaksonen A.H."/>
            <person name="Boxall N.J."/>
            <person name="Watkin E.L.J."/>
        </authorList>
    </citation>
    <scope>NUCLEOTIDE SEQUENCE [LARGE SCALE GENOMIC DNA]</scope>
    <source>
        <strain evidence="7 8">V6</strain>
    </source>
</reference>
<dbReference type="AlphaFoldDB" id="A0A1D8K5Z0"/>
<dbReference type="Proteomes" id="UP000095342">
    <property type="component" value="Chromosome"/>
</dbReference>